<dbReference type="Proteomes" id="UP000239731">
    <property type="component" value="Unassembled WGS sequence"/>
</dbReference>
<dbReference type="EMBL" id="PVUH01000013">
    <property type="protein sequence ID" value="PRW89886.1"/>
    <property type="molecule type" value="Genomic_DNA"/>
</dbReference>
<comment type="caution">
    <text evidence="1">The sequence shown here is derived from an EMBL/GenBank/DDBJ whole genome shotgun (WGS) entry which is preliminary data.</text>
</comment>
<accession>A0A2T0I3J3</accession>
<protein>
    <submittedName>
        <fullName evidence="1">Uncharacterized protein</fullName>
    </submittedName>
</protein>
<evidence type="ECO:0000313" key="2">
    <source>
        <dbReference type="Proteomes" id="UP000239731"/>
    </source>
</evidence>
<name>A0A2T0I3J3_PSEFL</name>
<evidence type="ECO:0000313" key="1">
    <source>
        <dbReference type="EMBL" id="PRW89886.1"/>
    </source>
</evidence>
<dbReference type="RefSeq" id="WP_106118235.1">
    <property type="nucleotide sequence ID" value="NZ_PVUH01000013.1"/>
</dbReference>
<gene>
    <name evidence="1" type="ORF">C7A10_19275</name>
</gene>
<proteinExistence type="predicted"/>
<dbReference type="AlphaFoldDB" id="A0A2T0I3J3"/>
<organism evidence="1 2">
    <name type="scientific">Pseudomonas fluorescens</name>
    <dbReference type="NCBI Taxonomy" id="294"/>
    <lineage>
        <taxon>Bacteria</taxon>
        <taxon>Pseudomonadati</taxon>
        <taxon>Pseudomonadota</taxon>
        <taxon>Gammaproteobacteria</taxon>
        <taxon>Pseudomonadales</taxon>
        <taxon>Pseudomonadaceae</taxon>
        <taxon>Pseudomonas</taxon>
    </lineage>
</organism>
<sequence>MANDAQSFEERLKELHVDAKDQLATPTTSPLTDADVHQISTMVKSSESSLDDPRLYELRDSAQSLLNNIAGSWRDSVETLTKSFEQSGRADPNDYKSKLENIEQELSEKAESATHTLYDQAKRIGTGGDRNLQQDILQFMRLVSPQFRRVVEEISEIDAPILHGDLNGIKDLSNLIERGYRRVVGYISDWFHNL</sequence>
<reference evidence="1 2" key="1">
    <citation type="submission" date="2018-03" db="EMBL/GenBank/DDBJ databases">
        <title>Blue discolouration in mozzarella cheese caused by Pseudomonas fluorescens.</title>
        <authorList>
            <person name="Chiesa F."/>
            <person name="Dalmasso A."/>
            <person name="Lomonaco S."/>
        </authorList>
    </citation>
    <scope>NUCLEOTIDE SEQUENCE [LARGE SCALE GENOMIC DNA]</scope>
    <source>
        <strain evidence="1 2">11293</strain>
    </source>
</reference>